<feature type="signal peptide" evidence="1">
    <location>
        <begin position="1"/>
        <end position="19"/>
    </location>
</feature>
<feature type="chain" id="PRO_5008639858" description="SH3b domain-containing protein" evidence="1">
    <location>
        <begin position="20"/>
        <end position="258"/>
    </location>
</feature>
<proteinExistence type="predicted"/>
<dbReference type="PROSITE" id="PS51781">
    <property type="entry name" value="SH3B"/>
    <property type="match status" value="1"/>
</dbReference>
<comment type="caution">
    <text evidence="3">The sequence shown here is derived from an EMBL/GenBank/DDBJ whole genome shotgun (WGS) entry which is preliminary data.</text>
</comment>
<dbReference type="AlphaFoldDB" id="A0A1B9XWM8"/>
<dbReference type="InterPro" id="IPR003646">
    <property type="entry name" value="SH3-like_bac-type"/>
</dbReference>
<protein>
    <recommendedName>
        <fullName evidence="2">SH3b domain-containing protein</fullName>
    </recommendedName>
</protein>
<feature type="domain" description="SH3b" evidence="2">
    <location>
        <begin position="19"/>
        <end position="103"/>
    </location>
</feature>
<keyword evidence="1" id="KW-0732">Signal</keyword>
<evidence type="ECO:0000313" key="3">
    <source>
        <dbReference type="EMBL" id="OCK41831.1"/>
    </source>
</evidence>
<dbReference type="Gene3D" id="2.30.30.40">
    <property type="entry name" value="SH3 Domains"/>
    <property type="match status" value="1"/>
</dbReference>
<gene>
    <name evidence="3" type="ORF">BA195_13650</name>
</gene>
<sequence>MKKLIIILILSFLSKTTFSQEIVVAGNGLNVRKKPDTKSEKIGKLHFGTKVKVIEKTGKLLEIKDGNEIVKGQWVKIKFVNSQLFSSENNSGYVFNGYIKNEKEFNLYLEKEISKIEKFQNYKIHSKHSPYYIKGDFFGDKISDYAIKVSKEKDNVEIIILDIGGNNTQILKPIENLKDENNENRVIDEFGWAEIFEKVKSGTTLWSNFTDDFRSLKEVPNSERVILNYEAIYVHASESCGGGYIFWKDGIFNWLQQE</sequence>
<organism evidence="3 4">
    <name type="scientific">Tenacibaculum soleae</name>
    <dbReference type="NCBI Taxonomy" id="447689"/>
    <lineage>
        <taxon>Bacteria</taxon>
        <taxon>Pseudomonadati</taxon>
        <taxon>Bacteroidota</taxon>
        <taxon>Flavobacteriia</taxon>
        <taxon>Flavobacteriales</taxon>
        <taxon>Flavobacteriaceae</taxon>
        <taxon>Tenacibaculum</taxon>
    </lineage>
</organism>
<keyword evidence="4" id="KW-1185">Reference proteome</keyword>
<dbReference type="Pfam" id="PF08239">
    <property type="entry name" value="SH3_3"/>
    <property type="match status" value="1"/>
</dbReference>
<accession>A0A1B9XWM8</accession>
<dbReference type="RefSeq" id="WP_068706516.1">
    <property type="nucleotide sequence ID" value="NZ_MAKX01000043.1"/>
</dbReference>
<name>A0A1B9XWM8_9FLAO</name>
<reference evidence="3 4" key="1">
    <citation type="submission" date="2016-06" db="EMBL/GenBank/DDBJ databases">
        <title>Draft Genome Sequence of Tenacibaculum soleae UCD-KL19.</title>
        <authorList>
            <person name="Eisen J.A."/>
            <person name="Coil D.A."/>
            <person name="Lujan K.M."/>
        </authorList>
    </citation>
    <scope>NUCLEOTIDE SEQUENCE [LARGE SCALE GENOMIC DNA]</scope>
    <source>
        <strain evidence="3 4">UCD-KL19</strain>
    </source>
</reference>
<dbReference type="EMBL" id="MAKX01000043">
    <property type="protein sequence ID" value="OCK41831.1"/>
    <property type="molecule type" value="Genomic_DNA"/>
</dbReference>
<dbReference type="OrthoDB" id="5984340at2"/>
<evidence type="ECO:0000256" key="1">
    <source>
        <dbReference type="SAM" id="SignalP"/>
    </source>
</evidence>
<dbReference type="Proteomes" id="UP000093186">
    <property type="component" value="Unassembled WGS sequence"/>
</dbReference>
<evidence type="ECO:0000313" key="4">
    <source>
        <dbReference type="Proteomes" id="UP000093186"/>
    </source>
</evidence>
<evidence type="ECO:0000259" key="2">
    <source>
        <dbReference type="PROSITE" id="PS51781"/>
    </source>
</evidence>
<dbReference type="SMART" id="SM00287">
    <property type="entry name" value="SH3b"/>
    <property type="match status" value="1"/>
</dbReference>